<reference evidence="3" key="3">
    <citation type="submission" date="2020-05" db="UniProtKB">
        <authorList>
            <consortium name="EnsemblMetazoa"/>
        </authorList>
    </citation>
    <scope>IDENTIFICATION</scope>
    <source>
        <strain evidence="3">USDA</strain>
    </source>
</reference>
<evidence type="ECO:0000313" key="4">
    <source>
        <dbReference type="Proteomes" id="UP000009046"/>
    </source>
</evidence>
<dbReference type="VEuPathDB" id="VectorBase:PHUM605870"/>
<dbReference type="EnsemblMetazoa" id="PHUM605870-RA">
    <property type="protein sequence ID" value="PHUM605870-PA"/>
    <property type="gene ID" value="PHUM605870"/>
</dbReference>
<dbReference type="InParanoid" id="E0W3K7"/>
<name>E0W3K7_PEDHC</name>
<gene>
    <name evidence="3" type="primary">8237092</name>
    <name evidence="2" type="ORF">Phum_PHUM605870</name>
</gene>
<accession>E0W3K7</accession>
<feature type="compositionally biased region" description="Polar residues" evidence="1">
    <location>
        <begin position="43"/>
        <end position="55"/>
    </location>
</feature>
<dbReference type="HOGENOM" id="CLU_3034770_0_0_1"/>
<dbReference type="EMBL" id="AAZO01007409">
    <property type="status" value="NOT_ANNOTATED_CDS"/>
    <property type="molecule type" value="Genomic_DNA"/>
</dbReference>
<reference evidence="2" key="2">
    <citation type="submission" date="2007-04" db="EMBL/GenBank/DDBJ databases">
        <title>The genome of the human body louse.</title>
        <authorList>
            <consortium name="The Human Body Louse Genome Consortium"/>
            <person name="Kirkness E."/>
            <person name="Walenz B."/>
            <person name="Hass B."/>
            <person name="Bruggner R."/>
            <person name="Strausberg R."/>
        </authorList>
    </citation>
    <scope>NUCLEOTIDE SEQUENCE</scope>
    <source>
        <strain evidence="2">USDA</strain>
    </source>
</reference>
<dbReference type="CTD" id="8237092"/>
<feature type="region of interest" description="Disordered" evidence="1">
    <location>
        <begin position="1"/>
        <end position="55"/>
    </location>
</feature>
<sequence length="55" mass="6189">MKAEVVPRMGRNGESYGKLRGMVGAHHTPPTFKHLESDKKNWKNSATTTRNLLPL</sequence>
<dbReference type="Proteomes" id="UP000009046">
    <property type="component" value="Unassembled WGS sequence"/>
</dbReference>
<keyword evidence="4" id="KW-1185">Reference proteome</keyword>
<evidence type="ECO:0000313" key="2">
    <source>
        <dbReference type="EMBL" id="EEB20213.1"/>
    </source>
</evidence>
<dbReference type="AlphaFoldDB" id="E0W3K7"/>
<organism>
    <name type="scientific">Pediculus humanus subsp. corporis</name>
    <name type="common">Body louse</name>
    <dbReference type="NCBI Taxonomy" id="121224"/>
    <lineage>
        <taxon>Eukaryota</taxon>
        <taxon>Metazoa</taxon>
        <taxon>Ecdysozoa</taxon>
        <taxon>Arthropoda</taxon>
        <taxon>Hexapoda</taxon>
        <taxon>Insecta</taxon>
        <taxon>Pterygota</taxon>
        <taxon>Neoptera</taxon>
        <taxon>Paraneoptera</taxon>
        <taxon>Psocodea</taxon>
        <taxon>Troctomorpha</taxon>
        <taxon>Phthiraptera</taxon>
        <taxon>Anoplura</taxon>
        <taxon>Pediculidae</taxon>
        <taxon>Pediculus</taxon>
    </lineage>
</organism>
<reference evidence="2" key="1">
    <citation type="submission" date="2007-04" db="EMBL/GenBank/DDBJ databases">
        <title>Annotation of Pediculus humanus corporis strain USDA.</title>
        <authorList>
            <person name="Kirkness E."/>
            <person name="Hannick L."/>
            <person name="Hass B."/>
            <person name="Bruggner R."/>
            <person name="Lawson D."/>
            <person name="Bidwell S."/>
            <person name="Joardar V."/>
            <person name="Caler E."/>
            <person name="Walenz B."/>
            <person name="Inman J."/>
            <person name="Schobel S."/>
            <person name="Galinsky K."/>
            <person name="Amedeo P."/>
            <person name="Strausberg R."/>
        </authorList>
    </citation>
    <scope>NUCLEOTIDE SEQUENCE</scope>
    <source>
        <strain evidence="2">USDA</strain>
    </source>
</reference>
<protein>
    <submittedName>
        <fullName evidence="2 3">Uncharacterized protein</fullName>
    </submittedName>
</protein>
<evidence type="ECO:0000313" key="3">
    <source>
        <dbReference type="EnsemblMetazoa" id="PHUM605870-PA"/>
    </source>
</evidence>
<dbReference type="GeneID" id="8237092"/>
<dbReference type="EMBL" id="DS235882">
    <property type="protein sequence ID" value="EEB20213.1"/>
    <property type="molecule type" value="Genomic_DNA"/>
</dbReference>
<dbReference type="RefSeq" id="XP_002432951.1">
    <property type="nucleotide sequence ID" value="XM_002432906.1"/>
</dbReference>
<proteinExistence type="predicted"/>
<evidence type="ECO:0000256" key="1">
    <source>
        <dbReference type="SAM" id="MobiDB-lite"/>
    </source>
</evidence>
<dbReference type="KEGG" id="phu:Phum_PHUM605870"/>